<evidence type="ECO:0000256" key="1">
    <source>
        <dbReference type="ARBA" id="ARBA00004843"/>
    </source>
</evidence>
<reference evidence="12" key="1">
    <citation type="submission" date="2020-08" db="EMBL/GenBank/DDBJ databases">
        <title>Genome public.</title>
        <authorList>
            <person name="Liu C."/>
            <person name="Sun Q."/>
        </authorList>
    </citation>
    <scope>NUCLEOTIDE SEQUENCE</scope>
    <source>
        <strain evidence="12">BX7</strain>
    </source>
</reference>
<dbReference type="Gene3D" id="3.90.110.10">
    <property type="entry name" value="Lactate dehydrogenase/glycoside hydrolase, family 4, C-terminal"/>
    <property type="match status" value="1"/>
</dbReference>
<dbReference type="AlphaFoldDB" id="A0A926DBX1"/>
<feature type="binding site" evidence="7 9">
    <location>
        <begin position="119"/>
        <end position="121"/>
    </location>
    <ligand>
        <name>NAD(+)</name>
        <dbReference type="ChEBI" id="CHEBI:57540"/>
    </ligand>
</feature>
<dbReference type="InterPro" id="IPR015955">
    <property type="entry name" value="Lactate_DH/Glyco_Ohase_4_C"/>
</dbReference>
<dbReference type="InterPro" id="IPR011304">
    <property type="entry name" value="L-lactate_DH"/>
</dbReference>
<dbReference type="GO" id="GO:0006089">
    <property type="term" value="P:lactate metabolic process"/>
    <property type="evidence" value="ECO:0007669"/>
    <property type="project" value="TreeGrafter"/>
</dbReference>
<dbReference type="FunFam" id="3.40.50.720:FF:000018">
    <property type="entry name" value="Malate dehydrogenase"/>
    <property type="match status" value="1"/>
</dbReference>
<dbReference type="InterPro" id="IPR001236">
    <property type="entry name" value="Lactate/malate_DH_N"/>
</dbReference>
<comment type="subcellular location">
    <subcellularLocation>
        <location evidence="7">Cytoplasm</location>
    </subcellularLocation>
</comment>
<dbReference type="Pfam" id="PF00056">
    <property type="entry name" value="Ldh_1_N"/>
    <property type="match status" value="1"/>
</dbReference>
<feature type="domain" description="Lactate/malate dehydrogenase C-terminal" evidence="11">
    <location>
        <begin position="146"/>
        <end position="311"/>
    </location>
</feature>
<feature type="binding site" evidence="7">
    <location>
        <position position="66"/>
    </location>
    <ligand>
        <name>NAD(+)</name>
        <dbReference type="ChEBI" id="CHEBI:57540"/>
    </ligand>
</feature>
<evidence type="ECO:0000256" key="8">
    <source>
        <dbReference type="PIRSR" id="PIRSR000102-1"/>
    </source>
</evidence>
<proteinExistence type="inferred from homology"/>
<feature type="binding site" evidence="7">
    <location>
        <begin position="149"/>
        <end position="152"/>
    </location>
    <ligand>
        <name>substrate</name>
    </ligand>
</feature>
<feature type="binding site" evidence="7 9">
    <location>
        <position position="36"/>
    </location>
    <ligand>
        <name>NAD(+)</name>
        <dbReference type="ChEBI" id="CHEBI:57540"/>
    </ligand>
</feature>
<evidence type="ECO:0000256" key="5">
    <source>
        <dbReference type="ARBA" id="ARBA00023027"/>
    </source>
</evidence>
<feature type="binding site" evidence="7">
    <location>
        <position position="15"/>
    </location>
    <ligand>
        <name>NAD(+)</name>
        <dbReference type="ChEBI" id="CHEBI:57540"/>
    </ligand>
</feature>
<comment type="similarity">
    <text evidence="2 7">Belongs to the LDH/MDH superfamily. LDH family.</text>
</comment>
<protein>
    <recommendedName>
        <fullName evidence="3 7">L-lactate dehydrogenase</fullName>
        <shortName evidence="7">L-LDH</shortName>
        <ecNumber evidence="3 7">1.1.1.27</ecNumber>
    </recommendedName>
</protein>
<evidence type="ECO:0000256" key="2">
    <source>
        <dbReference type="ARBA" id="ARBA00006054"/>
    </source>
</evidence>
<dbReference type="CDD" id="cd05292">
    <property type="entry name" value="LDH_2"/>
    <property type="match status" value="1"/>
</dbReference>
<dbReference type="NCBIfam" id="NF000824">
    <property type="entry name" value="PRK00066.1"/>
    <property type="match status" value="1"/>
</dbReference>
<evidence type="ECO:0000256" key="9">
    <source>
        <dbReference type="PIRSR" id="PIRSR000102-3"/>
    </source>
</evidence>
<comment type="activity regulation">
    <text evidence="7">Allosterically activated by fructose 1,6-bisphosphate (FBP).</text>
</comment>
<dbReference type="PROSITE" id="PS00064">
    <property type="entry name" value="L_LDH"/>
    <property type="match status" value="1"/>
</dbReference>
<feature type="binding site" evidence="7">
    <location>
        <position position="154"/>
    </location>
    <ligand>
        <name>beta-D-fructose 1,6-bisphosphate</name>
        <dbReference type="ChEBI" id="CHEBI:32966"/>
        <note>allosteric activator</note>
    </ligand>
</feature>
<feature type="binding site" evidence="7">
    <location>
        <position position="41"/>
    </location>
    <ligand>
        <name>NAD(+)</name>
        <dbReference type="ChEBI" id="CHEBI:57540"/>
    </ligand>
</feature>
<dbReference type="Proteomes" id="UP000620366">
    <property type="component" value="Unassembled WGS sequence"/>
</dbReference>
<organism evidence="12 13">
    <name type="scientific">Feifania hominis</name>
    <dbReference type="NCBI Taxonomy" id="2763660"/>
    <lineage>
        <taxon>Bacteria</taxon>
        <taxon>Bacillati</taxon>
        <taxon>Bacillota</taxon>
        <taxon>Clostridia</taxon>
        <taxon>Eubacteriales</taxon>
        <taxon>Feifaniaceae</taxon>
        <taxon>Feifania</taxon>
    </lineage>
</organism>
<evidence type="ECO:0000313" key="12">
    <source>
        <dbReference type="EMBL" id="MBC8535258.1"/>
    </source>
</evidence>
<feature type="binding site" evidence="7">
    <location>
        <position position="89"/>
    </location>
    <ligand>
        <name>substrate</name>
    </ligand>
</feature>
<comment type="caution">
    <text evidence="12">The sequence shown here is derived from an EMBL/GenBank/DDBJ whole genome shotgun (WGS) entry which is preliminary data.</text>
</comment>
<comment type="catalytic activity">
    <reaction evidence="6 7">
        <text>(S)-lactate + NAD(+) = pyruvate + NADH + H(+)</text>
        <dbReference type="Rhea" id="RHEA:23444"/>
        <dbReference type="ChEBI" id="CHEBI:15361"/>
        <dbReference type="ChEBI" id="CHEBI:15378"/>
        <dbReference type="ChEBI" id="CHEBI:16651"/>
        <dbReference type="ChEBI" id="CHEBI:57540"/>
        <dbReference type="ChEBI" id="CHEBI:57945"/>
        <dbReference type="EC" id="1.1.1.27"/>
    </reaction>
</comment>
<feature type="binding site" evidence="7">
    <location>
        <begin position="121"/>
        <end position="124"/>
    </location>
    <ligand>
        <name>substrate</name>
    </ligand>
</feature>
<feature type="binding site" evidence="9">
    <location>
        <begin position="11"/>
        <end position="16"/>
    </location>
    <ligand>
        <name>NAD(+)</name>
        <dbReference type="ChEBI" id="CHEBI:57540"/>
    </ligand>
</feature>
<dbReference type="GO" id="GO:0005737">
    <property type="term" value="C:cytoplasm"/>
    <property type="evidence" value="ECO:0007669"/>
    <property type="project" value="UniProtKB-SubCell"/>
</dbReference>
<evidence type="ECO:0000256" key="7">
    <source>
        <dbReference type="HAMAP-Rule" id="MF_00488"/>
    </source>
</evidence>
<keyword evidence="7" id="KW-0597">Phosphoprotein</keyword>
<keyword evidence="7" id="KW-0021">Allosteric enzyme</keyword>
<dbReference type="PRINTS" id="PR00086">
    <property type="entry name" value="LLDHDRGNASE"/>
</dbReference>
<feature type="active site" description="Proton acceptor" evidence="7 8">
    <location>
        <position position="176"/>
    </location>
</feature>
<evidence type="ECO:0000256" key="3">
    <source>
        <dbReference type="ARBA" id="ARBA00012967"/>
    </source>
</evidence>
<dbReference type="InterPro" id="IPR018177">
    <property type="entry name" value="L-lactate_DH_AS"/>
</dbReference>
<evidence type="ECO:0000259" key="11">
    <source>
        <dbReference type="Pfam" id="PF02866"/>
    </source>
</evidence>
<dbReference type="PANTHER" id="PTHR43128:SF16">
    <property type="entry name" value="L-LACTATE DEHYDROGENASE"/>
    <property type="match status" value="1"/>
</dbReference>
<feature type="binding site" evidence="7">
    <location>
        <begin position="80"/>
        <end position="81"/>
    </location>
    <ligand>
        <name>NAD(+)</name>
        <dbReference type="ChEBI" id="CHEBI:57540"/>
    </ligand>
</feature>
<name>A0A926DBX1_9FIRM</name>
<feature type="modified residue" description="Phosphotyrosine" evidence="7">
    <location>
        <position position="222"/>
    </location>
</feature>
<keyword evidence="5 7" id="KW-0520">NAD</keyword>
<feature type="binding site" evidence="7">
    <location>
        <position position="169"/>
    </location>
    <ligand>
        <name>beta-D-fructose 1,6-bisphosphate</name>
        <dbReference type="ChEBI" id="CHEBI:32966"/>
        <note>allosteric activator</note>
    </ligand>
</feature>
<dbReference type="PANTHER" id="PTHR43128">
    <property type="entry name" value="L-2-HYDROXYCARBOXYLATE DEHYDROGENASE (NAD(P)(+))"/>
    <property type="match status" value="1"/>
</dbReference>
<gene>
    <name evidence="7" type="primary">ldh</name>
    <name evidence="12" type="ORF">H8695_00905</name>
</gene>
<sequence length="315" mass="34126">MVNLQKCAIIGCGQVGATTAFTLMKSGLFSELILIDLDPEKADGEAMDLNHCLPFLKPAQIRAGGYDDLADAALVIITAGANQKPDESRTDLVGRNVAIMRQIVPEIVSRNRECILLVVSNPVDILTQAVLKLSGFPAQRVIGSGTVLDTARLKYLLGRRLHVDSRNVHAFVIGEHGDSELAVWSSANISGVDIGDYCRVCCASESAKTLHPIFDEVKNSAYAIIEKKGATYYAISLAVLRICEAIIRDEESILTVSTHCQGHYGLDGLCIGLPCVVGREGVLQILDISLDGHERQGLERSAALLRELIRQQHLD</sequence>
<dbReference type="HAMAP" id="MF_00488">
    <property type="entry name" value="Lactate_dehydrog"/>
    <property type="match status" value="1"/>
</dbReference>
<keyword evidence="13" id="KW-1185">Reference proteome</keyword>
<dbReference type="InterPro" id="IPR036291">
    <property type="entry name" value="NAD(P)-bd_dom_sf"/>
</dbReference>
<dbReference type="InterPro" id="IPR022383">
    <property type="entry name" value="Lactate/malate_DH_C"/>
</dbReference>
<comment type="subunit">
    <text evidence="7">Homotetramer.</text>
</comment>
<evidence type="ECO:0000256" key="4">
    <source>
        <dbReference type="ARBA" id="ARBA00023002"/>
    </source>
</evidence>
<comment type="pathway">
    <text evidence="1 7">Fermentation; pyruvate fermentation to lactate; (S)-lactate from pyruvate: step 1/1.</text>
</comment>
<evidence type="ECO:0000256" key="6">
    <source>
        <dbReference type="ARBA" id="ARBA00049258"/>
    </source>
</evidence>
<dbReference type="RefSeq" id="WP_249298892.1">
    <property type="nucleotide sequence ID" value="NZ_JACRSP010000001.1"/>
</dbReference>
<dbReference type="GO" id="GO:0006096">
    <property type="term" value="P:glycolytic process"/>
    <property type="evidence" value="ECO:0007669"/>
    <property type="project" value="UniProtKB-UniRule"/>
</dbReference>
<evidence type="ECO:0000313" key="13">
    <source>
        <dbReference type="Proteomes" id="UP000620366"/>
    </source>
</evidence>
<comment type="caution">
    <text evidence="7">Lacks conserved residue(s) required for the propagation of feature annotation.</text>
</comment>
<evidence type="ECO:0000259" key="10">
    <source>
        <dbReference type="Pfam" id="PF00056"/>
    </source>
</evidence>
<comment type="function">
    <text evidence="7">Catalyzes the conversion of lactate to pyruvate.</text>
</comment>
<dbReference type="Pfam" id="PF02866">
    <property type="entry name" value="Ldh_1_C"/>
    <property type="match status" value="1"/>
</dbReference>
<dbReference type="PIRSF" id="PIRSF000102">
    <property type="entry name" value="Lac_mal_DH"/>
    <property type="match status" value="1"/>
</dbReference>
<feature type="domain" description="Lactate/malate dehydrogenase N-terminal" evidence="10">
    <location>
        <begin position="6"/>
        <end position="143"/>
    </location>
</feature>
<feature type="binding site" evidence="7">
    <location>
        <position position="144"/>
    </location>
    <ligand>
        <name>NAD(+)</name>
        <dbReference type="ChEBI" id="CHEBI:57540"/>
    </ligand>
</feature>
<feature type="binding site" evidence="7">
    <location>
        <position position="231"/>
    </location>
    <ligand>
        <name>substrate</name>
    </ligand>
</feature>
<feature type="binding site" evidence="7">
    <location>
        <position position="83"/>
    </location>
    <ligand>
        <name>substrate</name>
    </ligand>
</feature>
<dbReference type="InterPro" id="IPR001557">
    <property type="entry name" value="L-lactate/malate_DH"/>
</dbReference>
<keyword evidence="7" id="KW-0963">Cytoplasm</keyword>
<accession>A0A926DBX1</accession>
<dbReference type="EMBL" id="JACRSP010000001">
    <property type="protein sequence ID" value="MBC8535258.1"/>
    <property type="molecule type" value="Genomic_DNA"/>
</dbReference>
<dbReference type="NCBIfam" id="TIGR01771">
    <property type="entry name" value="L-LDH-NAD"/>
    <property type="match status" value="1"/>
</dbReference>
<dbReference type="GO" id="GO:0004459">
    <property type="term" value="F:L-lactate dehydrogenase (NAD+) activity"/>
    <property type="evidence" value="ECO:0007669"/>
    <property type="project" value="UniProtKB-UniRule"/>
</dbReference>
<keyword evidence="4 7" id="KW-0560">Oxidoreductase</keyword>
<feature type="binding site" evidence="9">
    <location>
        <position position="96"/>
    </location>
    <ligand>
        <name>NAD(+)</name>
        <dbReference type="ChEBI" id="CHEBI:57540"/>
    </ligand>
</feature>
<dbReference type="EC" id="1.1.1.27" evidence="3 7"/>
<dbReference type="Gene3D" id="3.40.50.720">
    <property type="entry name" value="NAD(P)-binding Rossmann-like Domain"/>
    <property type="match status" value="1"/>
</dbReference>
<dbReference type="SUPFAM" id="SSF56327">
    <property type="entry name" value="LDH C-terminal domain-like"/>
    <property type="match status" value="1"/>
</dbReference>
<dbReference type="SUPFAM" id="SSF51735">
    <property type="entry name" value="NAD(P)-binding Rossmann-fold domains"/>
    <property type="match status" value="1"/>
</dbReference>